<evidence type="ECO:0000313" key="5">
    <source>
        <dbReference type="Proteomes" id="UP000034163"/>
    </source>
</evidence>
<comment type="caution">
    <text evidence="4">The sequence shown here is derived from an EMBL/GenBank/DDBJ whole genome shotgun (WGS) entry which is preliminary data.</text>
</comment>
<dbReference type="PANTHER" id="PTHR44591">
    <property type="entry name" value="STRESS RESPONSE REGULATOR PROTEIN 1"/>
    <property type="match status" value="1"/>
</dbReference>
<dbReference type="PANTHER" id="PTHR44591:SF3">
    <property type="entry name" value="RESPONSE REGULATORY DOMAIN-CONTAINING PROTEIN"/>
    <property type="match status" value="1"/>
</dbReference>
<sequence length="122" mass="13779">MRKTLAVVDDQVDARESVKDHYELTLPKLKVRTFAGGKEILEAMDRGETFDVVLMDGKLEDGIKGPYYTAKILKRSPDTPVIGYSVDKELEENFLSHGAKVFLRKGSLFRTLDDTVRKFVGL</sequence>
<evidence type="ECO:0000256" key="1">
    <source>
        <dbReference type="ARBA" id="ARBA00022553"/>
    </source>
</evidence>
<protein>
    <recommendedName>
        <fullName evidence="3">Response regulatory domain-containing protein</fullName>
    </recommendedName>
</protein>
<accession>A0A0G0Z431</accession>
<dbReference type="Gene3D" id="3.40.50.2300">
    <property type="match status" value="1"/>
</dbReference>
<keyword evidence="1 2" id="KW-0597">Phosphoprotein</keyword>
<evidence type="ECO:0000313" key="4">
    <source>
        <dbReference type="EMBL" id="KKS16821.1"/>
    </source>
</evidence>
<dbReference type="SMART" id="SM00448">
    <property type="entry name" value="REC"/>
    <property type="match status" value="1"/>
</dbReference>
<gene>
    <name evidence="4" type="ORF">UU72_C0012G0015</name>
</gene>
<dbReference type="PROSITE" id="PS50110">
    <property type="entry name" value="RESPONSE_REGULATORY"/>
    <property type="match status" value="1"/>
</dbReference>
<name>A0A0G0Z431_UNCKA</name>
<dbReference type="InterPro" id="IPR001789">
    <property type="entry name" value="Sig_transdc_resp-reg_receiver"/>
</dbReference>
<feature type="modified residue" description="4-aspartylphosphate" evidence="2">
    <location>
        <position position="56"/>
    </location>
</feature>
<evidence type="ECO:0000259" key="3">
    <source>
        <dbReference type="PROSITE" id="PS50110"/>
    </source>
</evidence>
<reference evidence="4 5" key="1">
    <citation type="journal article" date="2015" name="Nature">
        <title>rRNA introns, odd ribosomes, and small enigmatic genomes across a large radiation of phyla.</title>
        <authorList>
            <person name="Brown C.T."/>
            <person name="Hug L.A."/>
            <person name="Thomas B.C."/>
            <person name="Sharon I."/>
            <person name="Castelle C.J."/>
            <person name="Singh A."/>
            <person name="Wilkins M.J."/>
            <person name="Williams K.H."/>
            <person name="Banfield J.F."/>
        </authorList>
    </citation>
    <scope>NUCLEOTIDE SEQUENCE [LARGE SCALE GENOMIC DNA]</scope>
</reference>
<dbReference type="SUPFAM" id="SSF52172">
    <property type="entry name" value="CheY-like"/>
    <property type="match status" value="1"/>
</dbReference>
<dbReference type="InterPro" id="IPR011006">
    <property type="entry name" value="CheY-like_superfamily"/>
</dbReference>
<dbReference type="AlphaFoldDB" id="A0A0G0Z431"/>
<dbReference type="EMBL" id="LCBS01000012">
    <property type="protein sequence ID" value="KKS16821.1"/>
    <property type="molecule type" value="Genomic_DNA"/>
</dbReference>
<feature type="domain" description="Response regulatory" evidence="3">
    <location>
        <begin position="4"/>
        <end position="120"/>
    </location>
</feature>
<dbReference type="Proteomes" id="UP000034163">
    <property type="component" value="Unassembled WGS sequence"/>
</dbReference>
<evidence type="ECO:0000256" key="2">
    <source>
        <dbReference type="PROSITE-ProRule" id="PRU00169"/>
    </source>
</evidence>
<dbReference type="Pfam" id="PF00072">
    <property type="entry name" value="Response_reg"/>
    <property type="match status" value="1"/>
</dbReference>
<dbReference type="GO" id="GO:0000160">
    <property type="term" value="P:phosphorelay signal transduction system"/>
    <property type="evidence" value="ECO:0007669"/>
    <property type="project" value="InterPro"/>
</dbReference>
<organism evidence="4 5">
    <name type="scientific">candidate division WWE3 bacterium GW2011_GWB1_41_6</name>
    <dbReference type="NCBI Taxonomy" id="1619112"/>
    <lineage>
        <taxon>Bacteria</taxon>
        <taxon>Katanobacteria</taxon>
    </lineage>
</organism>
<dbReference type="InterPro" id="IPR050595">
    <property type="entry name" value="Bact_response_regulator"/>
</dbReference>
<proteinExistence type="predicted"/>